<accession>A0A814NK98</accession>
<protein>
    <recommendedName>
        <fullName evidence="7">Glycosyl hydrolase family 13 catalytic domain-containing protein</fullName>
    </recommendedName>
</protein>
<dbReference type="PROSITE" id="PS00061">
    <property type="entry name" value="ADH_SHORT"/>
    <property type="match status" value="1"/>
</dbReference>
<evidence type="ECO:0000256" key="6">
    <source>
        <dbReference type="SAM" id="Phobius"/>
    </source>
</evidence>
<dbReference type="GO" id="GO:0004303">
    <property type="term" value="F:estradiol 17-beta-dehydrogenase [NAD(P)+] activity"/>
    <property type="evidence" value="ECO:0007669"/>
    <property type="project" value="TreeGrafter"/>
</dbReference>
<keyword evidence="2 6" id="KW-0812">Transmembrane</keyword>
<dbReference type="PRINTS" id="PR00081">
    <property type="entry name" value="GDHRDH"/>
</dbReference>
<dbReference type="AlphaFoldDB" id="A0A814NK98"/>
<dbReference type="Pfam" id="PF02922">
    <property type="entry name" value="CBM_48"/>
    <property type="match status" value="1"/>
</dbReference>
<dbReference type="GO" id="GO:0008209">
    <property type="term" value="P:androgen metabolic process"/>
    <property type="evidence" value="ECO:0007669"/>
    <property type="project" value="TreeGrafter"/>
</dbReference>
<dbReference type="Gene3D" id="2.60.40.10">
    <property type="entry name" value="Immunoglobulins"/>
    <property type="match status" value="1"/>
</dbReference>
<evidence type="ECO:0000256" key="1">
    <source>
        <dbReference type="ARBA" id="ARBA00004141"/>
    </source>
</evidence>
<dbReference type="InterPro" id="IPR017853">
    <property type="entry name" value="GH"/>
</dbReference>
<dbReference type="EMBL" id="CAJNOJ010000095">
    <property type="protein sequence ID" value="CAF1094860.1"/>
    <property type="molecule type" value="Genomic_DNA"/>
</dbReference>
<dbReference type="PANTHER" id="PTHR43658:SF8">
    <property type="entry name" value="17-BETA-HYDROXYSTEROID DEHYDROGENASE 14-RELATED"/>
    <property type="match status" value="1"/>
</dbReference>
<dbReference type="Gene3D" id="1.20.1540.10">
    <property type="entry name" value="Rhomboid-like"/>
    <property type="match status" value="2"/>
</dbReference>
<dbReference type="Gene3D" id="3.40.50.720">
    <property type="entry name" value="NAD(P)-binding Rossmann-like Domain"/>
    <property type="match status" value="1"/>
</dbReference>
<dbReference type="PANTHER" id="PTHR43658">
    <property type="entry name" value="SHORT-CHAIN DEHYDROGENASE/REDUCTASE"/>
    <property type="match status" value="1"/>
</dbReference>
<dbReference type="CDD" id="cd05371">
    <property type="entry name" value="HSD10-like_SDR_c"/>
    <property type="match status" value="1"/>
</dbReference>
<reference evidence="8" key="1">
    <citation type="submission" date="2021-02" db="EMBL/GenBank/DDBJ databases">
        <authorList>
            <person name="Nowell W R."/>
        </authorList>
    </citation>
    <scope>NUCLEOTIDE SEQUENCE</scope>
</reference>
<name>A0A814NK98_ADIRI</name>
<dbReference type="GO" id="GO:0006631">
    <property type="term" value="P:fatty acid metabolic process"/>
    <property type="evidence" value="ECO:0007669"/>
    <property type="project" value="TreeGrafter"/>
</dbReference>
<evidence type="ECO:0000259" key="7">
    <source>
        <dbReference type="SMART" id="SM00642"/>
    </source>
</evidence>
<dbReference type="GO" id="GO:0008210">
    <property type="term" value="P:estrogen metabolic process"/>
    <property type="evidence" value="ECO:0007669"/>
    <property type="project" value="TreeGrafter"/>
</dbReference>
<evidence type="ECO:0000313" key="9">
    <source>
        <dbReference type="Proteomes" id="UP000663852"/>
    </source>
</evidence>
<dbReference type="PRINTS" id="PR00080">
    <property type="entry name" value="SDRFAMILY"/>
</dbReference>
<dbReference type="InterPro" id="IPR004193">
    <property type="entry name" value="Glyco_hydro_13_N"/>
</dbReference>
<keyword evidence="4" id="KW-0560">Oxidoreductase</keyword>
<dbReference type="InterPro" id="IPR013783">
    <property type="entry name" value="Ig-like_fold"/>
</dbReference>
<dbReference type="OrthoDB" id="10257275at2759"/>
<dbReference type="GO" id="GO:0005975">
    <property type="term" value="P:carbohydrate metabolic process"/>
    <property type="evidence" value="ECO:0007669"/>
    <property type="project" value="InterPro"/>
</dbReference>
<dbReference type="GO" id="GO:0016020">
    <property type="term" value="C:membrane"/>
    <property type="evidence" value="ECO:0007669"/>
    <property type="project" value="UniProtKB-SubCell"/>
</dbReference>
<dbReference type="Pfam" id="PF00106">
    <property type="entry name" value="adh_short"/>
    <property type="match status" value="2"/>
</dbReference>
<dbReference type="Gene3D" id="2.60.40.1180">
    <property type="entry name" value="Golgi alpha-mannosidase II"/>
    <property type="match status" value="1"/>
</dbReference>
<dbReference type="InterPro" id="IPR006047">
    <property type="entry name" value="GH13_cat_dom"/>
</dbReference>
<dbReference type="InterPro" id="IPR013780">
    <property type="entry name" value="Glyco_hydro_b"/>
</dbReference>
<gene>
    <name evidence="8" type="ORF">EDS130_LOCUS19679</name>
</gene>
<dbReference type="Pfam" id="PF00128">
    <property type="entry name" value="Alpha-amylase"/>
    <property type="match status" value="1"/>
</dbReference>
<evidence type="ECO:0000256" key="3">
    <source>
        <dbReference type="ARBA" id="ARBA00022989"/>
    </source>
</evidence>
<dbReference type="InterPro" id="IPR036291">
    <property type="entry name" value="NAD(P)-bd_dom_sf"/>
</dbReference>
<dbReference type="Proteomes" id="UP000663852">
    <property type="component" value="Unassembled WGS sequence"/>
</dbReference>
<evidence type="ECO:0000256" key="4">
    <source>
        <dbReference type="ARBA" id="ARBA00023002"/>
    </source>
</evidence>
<dbReference type="GO" id="GO:0005739">
    <property type="term" value="C:mitochondrion"/>
    <property type="evidence" value="ECO:0007669"/>
    <property type="project" value="TreeGrafter"/>
</dbReference>
<feature type="domain" description="Glycosyl hydrolase family 13 catalytic" evidence="7">
    <location>
        <begin position="723"/>
        <end position="1059"/>
    </location>
</feature>
<comment type="caution">
    <text evidence="8">The sequence shown here is derived from an EMBL/GenBank/DDBJ whole genome shotgun (WGS) entry which is preliminary data.</text>
</comment>
<dbReference type="SMART" id="SM00642">
    <property type="entry name" value="Aamy"/>
    <property type="match status" value="1"/>
</dbReference>
<organism evidence="8 9">
    <name type="scientific">Adineta ricciae</name>
    <name type="common">Rotifer</name>
    <dbReference type="NCBI Taxonomy" id="249248"/>
    <lineage>
        <taxon>Eukaryota</taxon>
        <taxon>Metazoa</taxon>
        <taxon>Spiralia</taxon>
        <taxon>Gnathifera</taxon>
        <taxon>Rotifera</taxon>
        <taxon>Eurotatoria</taxon>
        <taxon>Bdelloidea</taxon>
        <taxon>Adinetida</taxon>
        <taxon>Adinetidae</taxon>
        <taxon>Adineta</taxon>
    </lineage>
</organism>
<dbReference type="SUPFAM" id="SSF81296">
    <property type="entry name" value="E set domains"/>
    <property type="match status" value="1"/>
</dbReference>
<dbReference type="InterPro" id="IPR002347">
    <property type="entry name" value="SDR_fam"/>
</dbReference>
<evidence type="ECO:0000256" key="5">
    <source>
        <dbReference type="ARBA" id="ARBA00023136"/>
    </source>
</evidence>
<keyword evidence="3 6" id="KW-1133">Transmembrane helix</keyword>
<feature type="transmembrane region" description="Helical" evidence="6">
    <location>
        <begin position="37"/>
        <end position="58"/>
    </location>
</feature>
<dbReference type="Gene3D" id="3.20.20.80">
    <property type="entry name" value="Glycosidases"/>
    <property type="match status" value="1"/>
</dbReference>
<evidence type="ECO:0000313" key="8">
    <source>
        <dbReference type="EMBL" id="CAF1094860.1"/>
    </source>
</evidence>
<comment type="subcellular location">
    <subcellularLocation>
        <location evidence="1">Membrane</location>
        <topology evidence="1">Multi-pass membrane protein</topology>
    </subcellularLocation>
</comment>
<evidence type="ECO:0000256" key="2">
    <source>
        <dbReference type="ARBA" id="ARBA00022692"/>
    </source>
</evidence>
<proteinExistence type="predicted"/>
<dbReference type="SUPFAM" id="SSF51445">
    <property type="entry name" value="(Trans)glycosidases"/>
    <property type="match status" value="1"/>
</dbReference>
<dbReference type="SUPFAM" id="SSF51011">
    <property type="entry name" value="Glycosyl hydrolase domain"/>
    <property type="match status" value="1"/>
</dbReference>
<sequence>MFGSRGRHSHYQQTNRSYYGILLLLAELSHSSHLPPVTLAVIILNVLIYFDIFPLFGFSSNLQSVCVSTHAVLDQGDYMRILLAPLFHGDDMHLYYNMASFLYKGQHVNCLIKFNVSHPWSSSVDAVIFALKVITTHYTPAYSSNSFLGNFIPISTKYAVWVELIVIQLITPNVSFLGHLAGILVGLLYINGPVRYIYCEADAKTYDDLLDYIALVSDSETMIMITSTKSFTAIHDRSDINDFLAELVLIMKGLVTLVTGGAAGLGLACAKRFARQGARVIICDLSSSKGSEIVNQWSTVYASSSNIAINEPDEKLISNASESKVNDANSNTQVDSTPTKPIFLGADVTNEEQVRIMMESIKQKYGRLDVLLNCAGIGIALRTYNINKHSLHDLSEFNRVLNVNVCGTFNTIRWACHIMADNSPNSEGQRGVIVNTGSIAAYEGQIGQVAYAASKGAIVSMTLPLARDLASMGVRVCAISPGVFHTPVLAALPEKIRFLLGNMVPFPRRLGKSDDFARLAQTIVENPYLNGEVIRLDGALRMPPLSRTFFSCFTFLNINRIVFRYILLLSLQEYRPICSQSSVKLELHPMSSLHYSSILTPDNKIPSSKTLSLFAPTVDEVNLVSSFSQWKPISLKKDVETGVFQMPPSPHIDDGEHEYKFSIRKHAKQKYWTSVIDPYAEKYDAKHHCGLITFKDGKKYVEPYEWKHDHIKLPENDQLIIYELYVADFTDNGQFSGVLSKLNYLTDLGINAIELMPIHDYMGNEHNWGYSPTHHFALKATYGTKNDLKKLVDECHGRGIRVFLDGVFNHSSLACPLVLIDKNYWYYKDKHHPEDPYHWGAEFNYDYYDEALKLKPAVKYAQDVVRYWIGEFHFDGIRFDAAKQMDNYDVLRELDRVARSVRPNQPFFSQAEYVPEQGNIVKANNGPVDACWSSTFHGVVCNALVDQTKFELDLLKYVISAPNLVNYLTCHDNERLMYLIGHLGKAFNDNAFQRARLGAIVLMTSISTPMIWQGDEFGEARQLGSPNQHRKIIPMQWSLLGEEPNKSLHRTFKRLIEFRRTILNQKNYTKVKFIYENAEQRILAYTRSSDETDADIVIVLNLSDQLKRDIEIVHRHSNGHWVDWLTSENYSVKNSTFKLNLKPFDGKVLLKHH</sequence>
<dbReference type="SUPFAM" id="SSF144091">
    <property type="entry name" value="Rhomboid-like"/>
    <property type="match status" value="1"/>
</dbReference>
<dbReference type="SUPFAM" id="SSF51735">
    <property type="entry name" value="NAD(P)-binding Rossmann-fold domains"/>
    <property type="match status" value="1"/>
</dbReference>
<dbReference type="InterPro" id="IPR020904">
    <property type="entry name" value="Sc_DH/Rdtase_CS"/>
</dbReference>
<dbReference type="InterPro" id="IPR035952">
    <property type="entry name" value="Rhomboid-like_sf"/>
</dbReference>
<dbReference type="InterPro" id="IPR014756">
    <property type="entry name" value="Ig_E-set"/>
</dbReference>
<keyword evidence="5 6" id="KW-0472">Membrane</keyword>
<dbReference type="GO" id="GO:0004553">
    <property type="term" value="F:hydrolase activity, hydrolyzing O-glycosyl compounds"/>
    <property type="evidence" value="ECO:0007669"/>
    <property type="project" value="InterPro"/>
</dbReference>